<feature type="domain" description="PDZ" evidence="1">
    <location>
        <begin position="1"/>
        <end position="111"/>
    </location>
</feature>
<gene>
    <name evidence="2" type="primary">PDZD2_3</name>
    <name evidence="2" type="ORF">P7K49_004582</name>
</gene>
<proteinExistence type="predicted"/>
<comment type="caution">
    <text evidence="2">The sequence shown here is derived from an EMBL/GenBank/DDBJ whole genome shotgun (WGS) entry which is preliminary data.</text>
</comment>
<dbReference type="SMART" id="SM00228">
    <property type="entry name" value="PDZ"/>
    <property type="match status" value="1"/>
</dbReference>
<dbReference type="InterPro" id="IPR001478">
    <property type="entry name" value="PDZ"/>
</dbReference>
<name>A0ABQ9W7V9_SAGOE</name>
<keyword evidence="3" id="KW-1185">Reference proteome</keyword>
<dbReference type="Gene3D" id="2.30.42.10">
    <property type="match status" value="1"/>
</dbReference>
<sequence>MELLKESDGLGIQVSGGRGSKRSPHAIVVTQVKEGGAAHSLELSLGSWFLYDRLHLDGSFSDIDARDGRLSLGDELLVINGHLLVGLSHEEAVAILRSATGMVQLVVASKQLFQEETGKPGQLREPQGCQGQAWLLLSLVASECWSWRKHCESCLPRQFTHETVGESFRDSYCLTEAMMPSAAPGPGP</sequence>
<dbReference type="SUPFAM" id="SSF50156">
    <property type="entry name" value="PDZ domain-like"/>
    <property type="match status" value="2"/>
</dbReference>
<dbReference type="PROSITE" id="PS50106">
    <property type="entry name" value="PDZ"/>
    <property type="match status" value="1"/>
</dbReference>
<dbReference type="InterPro" id="IPR036034">
    <property type="entry name" value="PDZ_sf"/>
</dbReference>
<dbReference type="EMBL" id="JASSZA010000002">
    <property type="protein sequence ID" value="KAK2117695.1"/>
    <property type="molecule type" value="Genomic_DNA"/>
</dbReference>
<dbReference type="Pfam" id="PF00595">
    <property type="entry name" value="PDZ"/>
    <property type="match status" value="1"/>
</dbReference>
<accession>A0ABQ9W7V9</accession>
<organism evidence="2 3">
    <name type="scientific">Saguinus oedipus</name>
    <name type="common">Cotton-top tamarin</name>
    <name type="synonym">Oedipomidas oedipus</name>
    <dbReference type="NCBI Taxonomy" id="9490"/>
    <lineage>
        <taxon>Eukaryota</taxon>
        <taxon>Metazoa</taxon>
        <taxon>Chordata</taxon>
        <taxon>Craniata</taxon>
        <taxon>Vertebrata</taxon>
        <taxon>Euteleostomi</taxon>
        <taxon>Mammalia</taxon>
        <taxon>Eutheria</taxon>
        <taxon>Euarchontoglires</taxon>
        <taxon>Primates</taxon>
        <taxon>Haplorrhini</taxon>
        <taxon>Platyrrhini</taxon>
        <taxon>Cebidae</taxon>
        <taxon>Callitrichinae</taxon>
        <taxon>Saguinus</taxon>
    </lineage>
</organism>
<reference evidence="2 3" key="1">
    <citation type="submission" date="2023-05" db="EMBL/GenBank/DDBJ databases">
        <title>B98-5 Cell Line De Novo Hybrid Assembly: An Optical Mapping Approach.</title>
        <authorList>
            <person name="Kananen K."/>
            <person name="Auerbach J.A."/>
            <person name="Kautto E."/>
            <person name="Blachly J.S."/>
        </authorList>
    </citation>
    <scope>NUCLEOTIDE SEQUENCE [LARGE SCALE GENOMIC DNA]</scope>
    <source>
        <strain evidence="2">B95-8</strain>
        <tissue evidence="2">Cell line</tissue>
    </source>
</reference>
<dbReference type="CDD" id="cd06758">
    <property type="entry name" value="PDZ2_PDZD2-like"/>
    <property type="match status" value="1"/>
</dbReference>
<dbReference type="PANTHER" id="PTHR11324">
    <property type="entry name" value="IL16-RELATED"/>
    <property type="match status" value="1"/>
</dbReference>
<dbReference type="Proteomes" id="UP001266305">
    <property type="component" value="Unassembled WGS sequence"/>
</dbReference>
<protein>
    <submittedName>
        <fullName evidence="2">PDZ domain-containing protein 2</fullName>
    </submittedName>
</protein>
<dbReference type="PANTHER" id="PTHR11324:SF16">
    <property type="entry name" value="PDZ DOMAIN-CONTAINING PROTEIN 2"/>
    <property type="match status" value="1"/>
</dbReference>
<evidence type="ECO:0000313" key="2">
    <source>
        <dbReference type="EMBL" id="KAK2117695.1"/>
    </source>
</evidence>
<evidence type="ECO:0000313" key="3">
    <source>
        <dbReference type="Proteomes" id="UP001266305"/>
    </source>
</evidence>
<evidence type="ECO:0000259" key="1">
    <source>
        <dbReference type="PROSITE" id="PS50106"/>
    </source>
</evidence>